<evidence type="ECO:0000256" key="1">
    <source>
        <dbReference type="SAM" id="Phobius"/>
    </source>
</evidence>
<name>A0A8X6NI74_NEPPI</name>
<dbReference type="EMBL" id="BMAW01104638">
    <property type="protein sequence ID" value="GFT15561.1"/>
    <property type="molecule type" value="Genomic_DNA"/>
</dbReference>
<proteinExistence type="predicted"/>
<feature type="transmembrane region" description="Helical" evidence="1">
    <location>
        <begin position="20"/>
        <end position="40"/>
    </location>
</feature>
<reference evidence="2" key="1">
    <citation type="submission" date="2020-08" db="EMBL/GenBank/DDBJ databases">
        <title>Multicomponent nature underlies the extraordinary mechanical properties of spider dragline silk.</title>
        <authorList>
            <person name="Kono N."/>
            <person name="Nakamura H."/>
            <person name="Mori M."/>
            <person name="Yoshida Y."/>
            <person name="Ohtoshi R."/>
            <person name="Malay A.D."/>
            <person name="Moran D.A.P."/>
            <person name="Tomita M."/>
            <person name="Numata K."/>
            <person name="Arakawa K."/>
        </authorList>
    </citation>
    <scope>NUCLEOTIDE SEQUENCE</scope>
</reference>
<feature type="transmembrane region" description="Helical" evidence="1">
    <location>
        <begin position="86"/>
        <end position="105"/>
    </location>
</feature>
<evidence type="ECO:0000313" key="3">
    <source>
        <dbReference type="Proteomes" id="UP000887013"/>
    </source>
</evidence>
<keyword evidence="3" id="KW-1185">Reference proteome</keyword>
<evidence type="ECO:0000313" key="2">
    <source>
        <dbReference type="EMBL" id="GFT15561.1"/>
    </source>
</evidence>
<accession>A0A8X6NI74</accession>
<keyword evidence="1" id="KW-0812">Transmembrane</keyword>
<protein>
    <submittedName>
        <fullName evidence="2">Uncharacterized protein</fullName>
    </submittedName>
</protein>
<keyword evidence="1" id="KW-0472">Membrane</keyword>
<keyword evidence="1" id="KW-1133">Transmembrane helix</keyword>
<gene>
    <name evidence="2" type="ORF">NPIL_273331</name>
</gene>
<dbReference type="Proteomes" id="UP000887013">
    <property type="component" value="Unassembled WGS sequence"/>
</dbReference>
<dbReference type="AlphaFoldDB" id="A0A8X6NI74"/>
<sequence>MAVKAATKKCFVSGKGGMVLRYGALLLQCFTAKAAVWLYGRAGVLPRIYGMMARRLQQQGAIKRCSRYGAALRKNGGKVVQQRQQGGVLAALAMACAVALASSCLQRLR</sequence>
<organism evidence="2 3">
    <name type="scientific">Nephila pilipes</name>
    <name type="common">Giant wood spider</name>
    <name type="synonym">Nephila maculata</name>
    <dbReference type="NCBI Taxonomy" id="299642"/>
    <lineage>
        <taxon>Eukaryota</taxon>
        <taxon>Metazoa</taxon>
        <taxon>Ecdysozoa</taxon>
        <taxon>Arthropoda</taxon>
        <taxon>Chelicerata</taxon>
        <taxon>Arachnida</taxon>
        <taxon>Araneae</taxon>
        <taxon>Araneomorphae</taxon>
        <taxon>Entelegynae</taxon>
        <taxon>Araneoidea</taxon>
        <taxon>Nephilidae</taxon>
        <taxon>Nephila</taxon>
    </lineage>
</organism>
<comment type="caution">
    <text evidence="2">The sequence shown here is derived from an EMBL/GenBank/DDBJ whole genome shotgun (WGS) entry which is preliminary data.</text>
</comment>